<keyword evidence="3" id="KW-0813">Transport</keyword>
<dbReference type="GO" id="GO:0042597">
    <property type="term" value="C:periplasmic space"/>
    <property type="evidence" value="ECO:0007669"/>
    <property type="project" value="UniProtKB-SubCell"/>
</dbReference>
<accession>A0AAU8APZ8</accession>
<sequence>MTLKRTTALALVSALLAPVAQAEDFKPEVLSVEASIPEGPNALVIDFALNGSSNVFVLDAETLKLKGNIGTGTAANMKMNAAGDTLYTAGIYMERYLRGTAHPILEEWDLKTLKLRREIELPLGKLAQAETQPTLMQLSPDEKLLLIQNAAPAQSVSVINLESGEAVAEIPSPGCWTINPALEGQRFSMLCGDGKIASVSYEADGSFSDFARSETIFDPAADPLIANPIRVGDKLVWVSYGGVLHFVDDSGETPVLAEKKSLLGDIEGWAPGGSEVIAYHKASNTAFVLMHSNPFDGSHKNPAEEIWMIDMADVSLKGRFPAHGEGTISVSQDETPTLFGANHGGSVTRYDVTLGETPDIAFAGERPGVGFFLTMISLDH</sequence>
<geneLocation type="plasmid" evidence="10">
    <name>unnamed1</name>
</geneLocation>
<evidence type="ECO:0000256" key="6">
    <source>
        <dbReference type="ARBA" id="ARBA00022982"/>
    </source>
</evidence>
<dbReference type="EMBL" id="CP123386">
    <property type="protein sequence ID" value="XCC96935.1"/>
    <property type="molecule type" value="Genomic_DNA"/>
</dbReference>
<evidence type="ECO:0000256" key="7">
    <source>
        <dbReference type="ARBA" id="ARBA00023002"/>
    </source>
</evidence>
<organism evidence="10">
    <name type="scientific">Alloyangia sp. H15</name>
    <dbReference type="NCBI Taxonomy" id="3029062"/>
    <lineage>
        <taxon>Bacteria</taxon>
        <taxon>Pseudomonadati</taxon>
        <taxon>Pseudomonadota</taxon>
        <taxon>Alphaproteobacteria</taxon>
        <taxon>Rhodobacterales</taxon>
        <taxon>Roseobacteraceae</taxon>
        <taxon>Alloyangia</taxon>
    </lineage>
</organism>
<feature type="disulfide bond" evidence="8">
    <location>
        <begin position="175"/>
        <end position="191"/>
    </location>
</feature>
<keyword evidence="8" id="KW-1015">Disulfide bond</keyword>
<keyword evidence="6" id="KW-0249">Electron transport</keyword>
<feature type="signal peptide" evidence="9">
    <location>
        <begin position="1"/>
        <end position="22"/>
    </location>
</feature>
<evidence type="ECO:0000256" key="1">
    <source>
        <dbReference type="ARBA" id="ARBA00004418"/>
    </source>
</evidence>
<evidence type="ECO:0000256" key="8">
    <source>
        <dbReference type="PIRSR" id="PIRSR609451-50"/>
    </source>
</evidence>
<dbReference type="InterPro" id="IPR011044">
    <property type="entry name" value="Quino_amine_DH_bsu"/>
</dbReference>
<evidence type="ECO:0000256" key="3">
    <source>
        <dbReference type="ARBA" id="ARBA00022448"/>
    </source>
</evidence>
<evidence type="ECO:0000256" key="5">
    <source>
        <dbReference type="ARBA" id="ARBA00022764"/>
    </source>
</evidence>
<evidence type="ECO:0000256" key="2">
    <source>
        <dbReference type="ARBA" id="ARBA00010548"/>
    </source>
</evidence>
<dbReference type="InterPro" id="IPR009451">
    <property type="entry name" value="Metamine_DH_Hvc"/>
</dbReference>
<keyword evidence="7" id="KW-0560">Oxidoreductase</keyword>
<keyword evidence="5" id="KW-0574">Periplasm</keyword>
<dbReference type="Pfam" id="PF06433">
    <property type="entry name" value="Me-amine-dh_H"/>
    <property type="match status" value="1"/>
</dbReference>
<name>A0AAU8APZ8_9RHOB</name>
<dbReference type="InterPro" id="IPR015943">
    <property type="entry name" value="WD40/YVTN_repeat-like_dom_sf"/>
</dbReference>
<comment type="similarity">
    <text evidence="2">Belongs to the aromatic amine dehydrogenase heavy chain family.</text>
</comment>
<keyword evidence="4 9" id="KW-0732">Signal</keyword>
<comment type="subcellular location">
    <subcellularLocation>
        <location evidence="1">Periplasm</location>
    </subcellularLocation>
</comment>
<evidence type="ECO:0000256" key="4">
    <source>
        <dbReference type="ARBA" id="ARBA00022729"/>
    </source>
</evidence>
<keyword evidence="10" id="KW-0614">Plasmid</keyword>
<dbReference type="AlphaFoldDB" id="A0AAU8APZ8"/>
<dbReference type="RefSeq" id="WP_353475826.1">
    <property type="nucleotide sequence ID" value="NZ_CP123386.1"/>
</dbReference>
<dbReference type="GO" id="GO:0030058">
    <property type="term" value="F:aliphatic amine dehydrogenase activity"/>
    <property type="evidence" value="ECO:0007669"/>
    <property type="project" value="InterPro"/>
</dbReference>
<reference evidence="10" key="1">
    <citation type="submission" date="2023-02" db="EMBL/GenBank/DDBJ databases">
        <title>Description and genomic characterization of Salipiger bruguierae sp. nov., isolated from the sediment of mangrove plant Bruguiera sexangula.</title>
        <authorList>
            <person name="Long M."/>
        </authorList>
    </citation>
    <scope>NUCLEOTIDE SEQUENCE</scope>
    <source>
        <strain evidence="10">H15</strain>
        <plasmid evidence="10">unnamed1</plasmid>
    </source>
</reference>
<proteinExistence type="inferred from homology"/>
<evidence type="ECO:0000313" key="10">
    <source>
        <dbReference type="EMBL" id="XCC96935.1"/>
    </source>
</evidence>
<dbReference type="Gene3D" id="2.130.10.10">
    <property type="entry name" value="YVTN repeat-like/Quinoprotein amine dehydrogenase"/>
    <property type="match status" value="1"/>
</dbReference>
<protein>
    <submittedName>
        <fullName evidence="10">Amine dehydrogenase large subunit</fullName>
    </submittedName>
</protein>
<evidence type="ECO:0000256" key="9">
    <source>
        <dbReference type="SAM" id="SignalP"/>
    </source>
</evidence>
<feature type="chain" id="PRO_5043627629" evidence="9">
    <location>
        <begin position="23"/>
        <end position="380"/>
    </location>
</feature>
<gene>
    <name evidence="10" type="ORF">PVT71_22875</name>
</gene>
<dbReference type="SUPFAM" id="SSF50969">
    <property type="entry name" value="YVTN repeat-like/Quinoprotein amine dehydrogenase"/>
    <property type="match status" value="1"/>
</dbReference>